<dbReference type="Gene3D" id="3.40.50.300">
    <property type="entry name" value="P-loop containing nucleotide triphosphate hydrolases"/>
    <property type="match status" value="1"/>
</dbReference>
<keyword evidence="5" id="KW-1185">Reference proteome</keyword>
<dbReference type="AlphaFoldDB" id="A0AAV4WPC5"/>
<dbReference type="Proteomes" id="UP001054945">
    <property type="component" value="Unassembled WGS sequence"/>
</dbReference>
<organism evidence="4 5">
    <name type="scientific">Caerostris extrusa</name>
    <name type="common">Bark spider</name>
    <name type="synonym">Caerostris bankana</name>
    <dbReference type="NCBI Taxonomy" id="172846"/>
    <lineage>
        <taxon>Eukaryota</taxon>
        <taxon>Metazoa</taxon>
        <taxon>Ecdysozoa</taxon>
        <taxon>Arthropoda</taxon>
        <taxon>Chelicerata</taxon>
        <taxon>Arachnida</taxon>
        <taxon>Araneae</taxon>
        <taxon>Araneomorphae</taxon>
        <taxon>Entelegynae</taxon>
        <taxon>Araneoidea</taxon>
        <taxon>Araneidae</taxon>
        <taxon>Caerostris</taxon>
    </lineage>
</organism>
<feature type="domain" description="ATPase dynein-related AAA" evidence="3">
    <location>
        <begin position="283"/>
        <end position="354"/>
    </location>
</feature>
<reference evidence="4 5" key="1">
    <citation type="submission" date="2021-06" db="EMBL/GenBank/DDBJ databases">
        <title>Caerostris extrusa draft genome.</title>
        <authorList>
            <person name="Kono N."/>
            <person name="Arakawa K."/>
        </authorList>
    </citation>
    <scope>NUCLEOTIDE SEQUENCE [LARGE SCALE GENOMIC DNA]</scope>
</reference>
<dbReference type="InterPro" id="IPR011704">
    <property type="entry name" value="ATPase_dyneun-rel_AAA"/>
</dbReference>
<evidence type="ECO:0000259" key="3">
    <source>
        <dbReference type="Pfam" id="PF07728"/>
    </source>
</evidence>
<keyword evidence="1" id="KW-0547">Nucleotide-binding</keyword>
<keyword evidence="2" id="KW-0067">ATP-binding</keyword>
<dbReference type="Pfam" id="PF07728">
    <property type="entry name" value="AAA_5"/>
    <property type="match status" value="1"/>
</dbReference>
<accession>A0AAV4WPC5</accession>
<evidence type="ECO:0000313" key="5">
    <source>
        <dbReference type="Proteomes" id="UP001054945"/>
    </source>
</evidence>
<comment type="caution">
    <text evidence="4">The sequence shown here is derived from an EMBL/GenBank/DDBJ whole genome shotgun (WGS) entry which is preliminary data.</text>
</comment>
<dbReference type="GO" id="GO:0000027">
    <property type="term" value="P:ribosomal large subunit assembly"/>
    <property type="evidence" value="ECO:0007669"/>
    <property type="project" value="TreeGrafter"/>
</dbReference>
<evidence type="ECO:0000256" key="2">
    <source>
        <dbReference type="ARBA" id="ARBA00022840"/>
    </source>
</evidence>
<dbReference type="FunFam" id="3.40.50.300:FF:000582">
    <property type="entry name" value="Midasin"/>
    <property type="match status" value="1"/>
</dbReference>
<dbReference type="GO" id="GO:0005524">
    <property type="term" value="F:ATP binding"/>
    <property type="evidence" value="ECO:0007669"/>
    <property type="project" value="UniProtKB-KW"/>
</dbReference>
<protein>
    <submittedName>
        <fullName evidence="4">Midasin</fullName>
    </submittedName>
</protein>
<evidence type="ECO:0000313" key="4">
    <source>
        <dbReference type="EMBL" id="GIY84775.1"/>
    </source>
</evidence>
<proteinExistence type="predicted"/>
<dbReference type="EMBL" id="BPLR01016568">
    <property type="protein sequence ID" value="GIY84775.1"/>
    <property type="molecule type" value="Genomic_DNA"/>
</dbReference>
<evidence type="ECO:0000256" key="1">
    <source>
        <dbReference type="ARBA" id="ARBA00022741"/>
    </source>
</evidence>
<dbReference type="PANTHER" id="PTHR48103:SF2">
    <property type="entry name" value="MIDASIN"/>
    <property type="match status" value="1"/>
</dbReference>
<gene>
    <name evidence="4" type="primary">MDN1</name>
    <name evidence="4" type="ORF">CEXT_588011</name>
</gene>
<name>A0AAV4WPC5_CAEEX</name>
<dbReference type="GO" id="GO:0005634">
    <property type="term" value="C:nucleus"/>
    <property type="evidence" value="ECO:0007669"/>
    <property type="project" value="TreeGrafter"/>
</dbReference>
<dbReference type="GO" id="GO:0030687">
    <property type="term" value="C:preribosome, large subunit precursor"/>
    <property type="evidence" value="ECO:0007669"/>
    <property type="project" value="TreeGrafter"/>
</dbReference>
<dbReference type="GO" id="GO:0016887">
    <property type="term" value="F:ATP hydrolysis activity"/>
    <property type="evidence" value="ECO:0007669"/>
    <property type="project" value="InterPro"/>
</dbReference>
<dbReference type="InterPro" id="IPR027417">
    <property type="entry name" value="P-loop_NTPase"/>
</dbReference>
<sequence>MDTLSNMLLNEEYTSRIAELFSPLLLEFITRKSKASFLEISANNCETHEWICICLSKLIWNYPDIRRFVKMYFEKSKSIFWRYEDEHPRPVKKQKTGVQRPHPGQLLKAAYLYLLYDTSYFKSVWSWTVIIRFLNDVKERSSLWYAYLCVGQLAAIQEHRLHKSMRTIFKEKEYTVYIKELFEICNVWGIKSLDPKLEDIWFNCQSEKSSRDVIEATASVCNVCLNKNESQNVPTSSLFCVQSIQVVLHSVALAVSIAEPVLIQGPVGCGDHVDSKMLLGAHVCSEIPGQFVWKPGILTKAMIEGRWLLLEDIDSAPMDVVSMLNPVLQSRSIVLPGHPKPIKAAPGFQLFATQRLLNGIQGSYVELRSNADAISKRWRRLTLNSLDGSELAEVISAKWKKLEPFINGILSIYSTFSASVHQGSTVEIKSSNTNFFGHGRLTSMRISEKFELKSENTGANVFMNAIDCFDNIPDPKIKTYGCRTFMSKC</sequence>
<dbReference type="PANTHER" id="PTHR48103">
    <property type="entry name" value="MIDASIN-RELATED"/>
    <property type="match status" value="1"/>
</dbReference>
<dbReference type="GO" id="GO:0000055">
    <property type="term" value="P:ribosomal large subunit export from nucleus"/>
    <property type="evidence" value="ECO:0007669"/>
    <property type="project" value="TreeGrafter"/>
</dbReference>
<dbReference type="SUPFAM" id="SSF52540">
    <property type="entry name" value="P-loop containing nucleoside triphosphate hydrolases"/>
    <property type="match status" value="1"/>
</dbReference>